<dbReference type="EMBL" id="CAJVQB010026958">
    <property type="protein sequence ID" value="CAG8809634.1"/>
    <property type="molecule type" value="Genomic_DNA"/>
</dbReference>
<gene>
    <name evidence="2" type="ORF">GMARGA_LOCUS24928</name>
</gene>
<evidence type="ECO:0000256" key="1">
    <source>
        <dbReference type="SAM" id="MobiDB-lite"/>
    </source>
</evidence>
<name>A0ABN7W0D2_GIGMA</name>
<feature type="non-terminal residue" evidence="2">
    <location>
        <position position="1"/>
    </location>
</feature>
<dbReference type="Proteomes" id="UP000789901">
    <property type="component" value="Unassembled WGS sequence"/>
</dbReference>
<keyword evidence="3" id="KW-1185">Reference proteome</keyword>
<comment type="caution">
    <text evidence="2">The sequence shown here is derived from an EMBL/GenBank/DDBJ whole genome shotgun (WGS) entry which is preliminary data.</text>
</comment>
<reference evidence="2 3" key="1">
    <citation type="submission" date="2021-06" db="EMBL/GenBank/DDBJ databases">
        <authorList>
            <person name="Kallberg Y."/>
            <person name="Tangrot J."/>
            <person name="Rosling A."/>
        </authorList>
    </citation>
    <scope>NUCLEOTIDE SEQUENCE [LARGE SCALE GENOMIC DNA]</scope>
    <source>
        <strain evidence="2 3">120-4 pot B 10/14</strain>
    </source>
</reference>
<feature type="region of interest" description="Disordered" evidence="1">
    <location>
        <begin position="1"/>
        <end position="25"/>
    </location>
</feature>
<sequence length="48" mass="5805">QTNQAESKKPDKPQQRKTRPIQKEKKLYLVYIETRTGHNYTKERSDKD</sequence>
<organism evidence="2 3">
    <name type="scientific">Gigaspora margarita</name>
    <dbReference type="NCBI Taxonomy" id="4874"/>
    <lineage>
        <taxon>Eukaryota</taxon>
        <taxon>Fungi</taxon>
        <taxon>Fungi incertae sedis</taxon>
        <taxon>Mucoromycota</taxon>
        <taxon>Glomeromycotina</taxon>
        <taxon>Glomeromycetes</taxon>
        <taxon>Diversisporales</taxon>
        <taxon>Gigasporaceae</taxon>
        <taxon>Gigaspora</taxon>
    </lineage>
</organism>
<protein>
    <submittedName>
        <fullName evidence="2">17252_t:CDS:1</fullName>
    </submittedName>
</protein>
<feature type="compositionally biased region" description="Basic and acidic residues" evidence="1">
    <location>
        <begin position="1"/>
        <end position="14"/>
    </location>
</feature>
<evidence type="ECO:0000313" key="2">
    <source>
        <dbReference type="EMBL" id="CAG8809634.1"/>
    </source>
</evidence>
<evidence type="ECO:0000313" key="3">
    <source>
        <dbReference type="Proteomes" id="UP000789901"/>
    </source>
</evidence>
<proteinExistence type="predicted"/>
<accession>A0ABN7W0D2</accession>